<evidence type="ECO:0000256" key="3">
    <source>
        <dbReference type="RuleBase" id="RU000363"/>
    </source>
</evidence>
<dbReference type="RefSeq" id="WP_038370105.1">
    <property type="nucleotide sequence ID" value="NZ_BAAAOW010000001.1"/>
</dbReference>
<dbReference type="EMBL" id="JDYK01000002">
    <property type="protein sequence ID" value="EWS82623.1"/>
    <property type="molecule type" value="Genomic_DNA"/>
</dbReference>
<comment type="caution">
    <text evidence="4">The sequence shown here is derived from an EMBL/GenBank/DDBJ whole genome shotgun (WGS) entry which is preliminary data.</text>
</comment>
<keyword evidence="2" id="KW-0560">Oxidoreductase</keyword>
<dbReference type="SUPFAM" id="SSF51735">
    <property type="entry name" value="NAD(P)-binding Rossmann-fold domains"/>
    <property type="match status" value="1"/>
</dbReference>
<dbReference type="InterPro" id="IPR036291">
    <property type="entry name" value="NAD(P)-bd_dom_sf"/>
</dbReference>
<proteinExistence type="inferred from homology"/>
<evidence type="ECO:0000313" key="4">
    <source>
        <dbReference type="EMBL" id="EWS82623.1"/>
    </source>
</evidence>
<dbReference type="PRINTS" id="PR00080">
    <property type="entry name" value="SDRFAMILY"/>
</dbReference>
<evidence type="ECO:0000313" key="5">
    <source>
        <dbReference type="Proteomes" id="UP000023067"/>
    </source>
</evidence>
<dbReference type="PANTHER" id="PTHR43477">
    <property type="entry name" value="DIHYDROANTICAPSIN 7-DEHYDROGENASE"/>
    <property type="match status" value="1"/>
</dbReference>
<dbReference type="STRING" id="396014.BF93_06200"/>
<dbReference type="InterPro" id="IPR002347">
    <property type="entry name" value="SDR_fam"/>
</dbReference>
<gene>
    <name evidence="4" type="ORF">BF93_06200</name>
</gene>
<dbReference type="Pfam" id="PF00106">
    <property type="entry name" value="adh_short"/>
    <property type="match status" value="1"/>
</dbReference>
<dbReference type="Gene3D" id="3.40.50.720">
    <property type="entry name" value="NAD(P)-binding Rossmann-like Domain"/>
    <property type="match status" value="1"/>
</dbReference>
<dbReference type="PANTHER" id="PTHR43477:SF1">
    <property type="entry name" value="DIHYDROANTICAPSIN 7-DEHYDROGENASE"/>
    <property type="match status" value="1"/>
</dbReference>
<keyword evidence="5" id="KW-1185">Reference proteome</keyword>
<name>Z9JXA9_9MICO</name>
<dbReference type="InterPro" id="IPR020904">
    <property type="entry name" value="Sc_DH/Rdtase_CS"/>
</dbReference>
<dbReference type="PATRIC" id="fig|396014.3.peg.239"/>
<dbReference type="PRINTS" id="PR00081">
    <property type="entry name" value="GDHRDH"/>
</dbReference>
<dbReference type="GO" id="GO:0016491">
    <property type="term" value="F:oxidoreductase activity"/>
    <property type="evidence" value="ECO:0007669"/>
    <property type="project" value="UniProtKB-KW"/>
</dbReference>
<dbReference type="OrthoDB" id="7064009at2"/>
<dbReference type="InterPro" id="IPR051122">
    <property type="entry name" value="SDR_DHRS6-like"/>
</dbReference>
<dbReference type="CDD" id="cd05233">
    <property type="entry name" value="SDR_c"/>
    <property type="match status" value="1"/>
</dbReference>
<comment type="similarity">
    <text evidence="1 3">Belongs to the short-chain dehydrogenases/reductases (SDR) family.</text>
</comment>
<dbReference type="Proteomes" id="UP000023067">
    <property type="component" value="Unassembled WGS sequence"/>
</dbReference>
<protein>
    <submittedName>
        <fullName evidence="4">Short-chain dehydrogenase</fullName>
    </submittedName>
</protein>
<dbReference type="eggNOG" id="COG1028">
    <property type="taxonomic scope" value="Bacteria"/>
</dbReference>
<dbReference type="FunFam" id="3.40.50.720:FF:000084">
    <property type="entry name" value="Short-chain dehydrogenase reductase"/>
    <property type="match status" value="1"/>
</dbReference>
<dbReference type="AlphaFoldDB" id="Z9JXA9"/>
<dbReference type="HOGENOM" id="CLU_010194_1_0_11"/>
<reference evidence="4 5" key="1">
    <citation type="submission" date="2014-02" db="EMBL/GenBank/DDBJ databases">
        <title>Genome sequence of Brachybacterium phenoliresistens strain W13A50.</title>
        <authorList>
            <person name="Wang X."/>
        </authorList>
    </citation>
    <scope>NUCLEOTIDE SEQUENCE [LARGE SCALE GENOMIC DNA]</scope>
    <source>
        <strain evidence="4 5">W13A50</strain>
    </source>
</reference>
<sequence length="334" mass="33999">MHDAPLTAASTIDRWLDSPTGGPLLRELLAGSGQTPQALAPVAHLPLGQLVALSAGRMPQGAVDDLVRAANDGVLVQEETPAAAPGSARFAGRTVIVTGAASGIGRATAVRVAREGGRVIAVDLAAEGLDALAAEHGEQSGPIVPVAGDLTRSEDRDRVLEAADGRIDALANIAGIMDGMVPLHETEDALWDRVLGVNLDAVFRLTRAVIPLMRAAGAGAIVNVASEASLRGNAAGTAYTVSKHAVVGLTRSAAFLYGPDGIRVNAVAPGPTATGIEGSMRSEMGAQRLGPFLRMIPPVATAETMAASITWLLSDDSANVSGVILPSDGGWSVQ</sequence>
<evidence type="ECO:0000256" key="2">
    <source>
        <dbReference type="ARBA" id="ARBA00023002"/>
    </source>
</evidence>
<organism evidence="4 5">
    <name type="scientific">Brachybacterium phenoliresistens</name>
    <dbReference type="NCBI Taxonomy" id="396014"/>
    <lineage>
        <taxon>Bacteria</taxon>
        <taxon>Bacillati</taxon>
        <taxon>Actinomycetota</taxon>
        <taxon>Actinomycetes</taxon>
        <taxon>Micrococcales</taxon>
        <taxon>Dermabacteraceae</taxon>
        <taxon>Brachybacterium</taxon>
    </lineage>
</organism>
<evidence type="ECO:0000256" key="1">
    <source>
        <dbReference type="ARBA" id="ARBA00006484"/>
    </source>
</evidence>
<accession>Z9JXA9</accession>
<dbReference type="PROSITE" id="PS00061">
    <property type="entry name" value="ADH_SHORT"/>
    <property type="match status" value="1"/>
</dbReference>